<dbReference type="Pfam" id="PF00496">
    <property type="entry name" value="SBP_bac_5"/>
    <property type="match status" value="1"/>
</dbReference>
<dbReference type="PIRSF" id="PIRSF002741">
    <property type="entry name" value="MppA"/>
    <property type="match status" value="1"/>
</dbReference>
<dbReference type="GO" id="GO:0030313">
    <property type="term" value="C:cell envelope"/>
    <property type="evidence" value="ECO:0007669"/>
    <property type="project" value="UniProtKB-SubCell"/>
</dbReference>
<dbReference type="GO" id="GO:0043190">
    <property type="term" value="C:ATP-binding cassette (ABC) transporter complex"/>
    <property type="evidence" value="ECO:0007669"/>
    <property type="project" value="InterPro"/>
</dbReference>
<keyword evidence="4 5" id="KW-0732">Signal</keyword>
<dbReference type="Gene3D" id="3.40.190.10">
    <property type="entry name" value="Periplasmic binding protein-like II"/>
    <property type="match status" value="1"/>
</dbReference>
<gene>
    <name evidence="7" type="ORF">E3O23_09060</name>
</gene>
<organism evidence="7 8">
    <name type="scientific">Cryobacterium tagatosivorans</name>
    <dbReference type="NCBI Taxonomy" id="1259199"/>
    <lineage>
        <taxon>Bacteria</taxon>
        <taxon>Bacillati</taxon>
        <taxon>Actinomycetota</taxon>
        <taxon>Actinomycetes</taxon>
        <taxon>Micrococcales</taxon>
        <taxon>Microbacteriaceae</taxon>
        <taxon>Cryobacterium</taxon>
    </lineage>
</organism>
<dbReference type="InterPro" id="IPR039424">
    <property type="entry name" value="SBP_5"/>
</dbReference>
<dbReference type="CDD" id="cd00995">
    <property type="entry name" value="PBP2_NikA_DppA_OppA_like"/>
    <property type="match status" value="1"/>
</dbReference>
<dbReference type="PROSITE" id="PS51257">
    <property type="entry name" value="PROKAR_LIPOPROTEIN"/>
    <property type="match status" value="1"/>
</dbReference>
<protein>
    <submittedName>
        <fullName evidence="7">ABC transporter substrate-binding protein</fullName>
    </submittedName>
</protein>
<name>A0A4R8UF26_9MICO</name>
<evidence type="ECO:0000256" key="2">
    <source>
        <dbReference type="ARBA" id="ARBA00005695"/>
    </source>
</evidence>
<dbReference type="Gene3D" id="3.90.76.10">
    <property type="entry name" value="Dipeptide-binding Protein, Domain 1"/>
    <property type="match status" value="1"/>
</dbReference>
<keyword evidence="3" id="KW-0813">Transport</keyword>
<dbReference type="AlphaFoldDB" id="A0A4R8UF26"/>
<dbReference type="PANTHER" id="PTHR30290:SF10">
    <property type="entry name" value="PERIPLASMIC OLIGOPEPTIDE-BINDING PROTEIN-RELATED"/>
    <property type="match status" value="1"/>
</dbReference>
<evidence type="ECO:0000313" key="8">
    <source>
        <dbReference type="Proteomes" id="UP000297866"/>
    </source>
</evidence>
<feature type="signal peptide" evidence="5">
    <location>
        <begin position="1"/>
        <end position="30"/>
    </location>
</feature>
<dbReference type="GO" id="GO:0042597">
    <property type="term" value="C:periplasmic space"/>
    <property type="evidence" value="ECO:0007669"/>
    <property type="project" value="UniProtKB-ARBA"/>
</dbReference>
<comment type="caution">
    <text evidence="7">The sequence shown here is derived from an EMBL/GenBank/DDBJ whole genome shotgun (WGS) entry which is preliminary data.</text>
</comment>
<dbReference type="OrthoDB" id="3225986at2"/>
<dbReference type="InterPro" id="IPR030678">
    <property type="entry name" value="Peptide/Ni-bd"/>
</dbReference>
<dbReference type="Proteomes" id="UP000297866">
    <property type="component" value="Unassembled WGS sequence"/>
</dbReference>
<evidence type="ECO:0000256" key="4">
    <source>
        <dbReference type="ARBA" id="ARBA00022729"/>
    </source>
</evidence>
<dbReference type="PANTHER" id="PTHR30290">
    <property type="entry name" value="PERIPLASMIC BINDING COMPONENT OF ABC TRANSPORTER"/>
    <property type="match status" value="1"/>
</dbReference>
<sequence length="514" mass="55330">MRSAPSTRRRSTAGITVAVATAFALLTGCAAGVTGGGSTEPVEGGTLTVASNLDARMDVVLAGQQGNFPWAVNVFETLTRFDKDAVPQPLLATDWEVAEDGLSIDINLRDDVTFHTGRPMTANDVKFSFETAVTPEAASQLAFIGKQFTAIDVISDTELTITFAKPLPTVFEFFEQAFIIDQETWAGVPDGSEVVGTGPFTFESWTPGSEIRLARFDDYWGDPAYLDEIEVAIIPDSTAMVNSVRSGRAQVAIGMSGVDIQGIMSDPGFGLATASGNVYPLGVAVDVAPFDNQQVRQAVQYAIDRQRIADQVFGGLAFPSVQFWSPDTPGYDESLEDSYAYDPEKAQEMLEEAGAAGTAFEITVFGLEANVAAAEVVRNNLEAVGLKPTVKVLEQATFGPLQVDANLGTSFMPLHGQNGSGAATLIERMPSIRVENNSHFSSDEFTELRASLLSAVDQTDVEEATRAMAEFLIDEAFALPLVQYPTIAVVNNDAVDVDYTRRSYFDFSSTYLQR</sequence>
<comment type="similarity">
    <text evidence="2">Belongs to the bacterial solute-binding protein 5 family.</text>
</comment>
<dbReference type="RefSeq" id="WP_134490275.1">
    <property type="nucleotide sequence ID" value="NZ_SOEZ01000044.1"/>
</dbReference>
<dbReference type="EMBL" id="SOEZ01000044">
    <property type="protein sequence ID" value="TFB51071.1"/>
    <property type="molecule type" value="Genomic_DNA"/>
</dbReference>
<evidence type="ECO:0000259" key="6">
    <source>
        <dbReference type="Pfam" id="PF00496"/>
    </source>
</evidence>
<feature type="domain" description="Solute-binding protein family 5" evidence="6">
    <location>
        <begin position="87"/>
        <end position="413"/>
    </location>
</feature>
<evidence type="ECO:0000313" key="7">
    <source>
        <dbReference type="EMBL" id="TFB51071.1"/>
    </source>
</evidence>
<dbReference type="Gene3D" id="3.10.105.10">
    <property type="entry name" value="Dipeptide-binding Protein, Domain 3"/>
    <property type="match status" value="1"/>
</dbReference>
<feature type="chain" id="PRO_5020585223" evidence="5">
    <location>
        <begin position="31"/>
        <end position="514"/>
    </location>
</feature>
<accession>A0A4R8UF26</accession>
<evidence type="ECO:0000256" key="3">
    <source>
        <dbReference type="ARBA" id="ARBA00022448"/>
    </source>
</evidence>
<reference evidence="7 8" key="1">
    <citation type="submission" date="2019-03" db="EMBL/GenBank/DDBJ databases">
        <title>Genomics of glacier-inhabiting Cryobacterium strains.</title>
        <authorList>
            <person name="Liu Q."/>
            <person name="Xin Y.-H."/>
        </authorList>
    </citation>
    <scope>NUCLEOTIDE SEQUENCE [LARGE SCALE GENOMIC DNA]</scope>
    <source>
        <strain evidence="7 8">Sr47</strain>
    </source>
</reference>
<dbReference type="GO" id="GO:0015833">
    <property type="term" value="P:peptide transport"/>
    <property type="evidence" value="ECO:0007669"/>
    <property type="project" value="TreeGrafter"/>
</dbReference>
<comment type="subcellular location">
    <subcellularLocation>
        <location evidence="1">Cell envelope</location>
    </subcellularLocation>
</comment>
<evidence type="ECO:0000256" key="1">
    <source>
        <dbReference type="ARBA" id="ARBA00004196"/>
    </source>
</evidence>
<dbReference type="SUPFAM" id="SSF53850">
    <property type="entry name" value="Periplasmic binding protein-like II"/>
    <property type="match status" value="1"/>
</dbReference>
<keyword evidence="8" id="KW-1185">Reference proteome</keyword>
<dbReference type="InterPro" id="IPR000914">
    <property type="entry name" value="SBP_5_dom"/>
</dbReference>
<proteinExistence type="inferred from homology"/>
<evidence type="ECO:0000256" key="5">
    <source>
        <dbReference type="SAM" id="SignalP"/>
    </source>
</evidence>
<dbReference type="GO" id="GO:1904680">
    <property type="term" value="F:peptide transmembrane transporter activity"/>
    <property type="evidence" value="ECO:0007669"/>
    <property type="project" value="TreeGrafter"/>
</dbReference>